<evidence type="ECO:0000256" key="3">
    <source>
        <dbReference type="ARBA" id="ARBA00023002"/>
    </source>
</evidence>
<evidence type="ECO:0000256" key="4">
    <source>
        <dbReference type="ARBA" id="ARBA00023004"/>
    </source>
</evidence>
<dbReference type="Proteomes" id="UP001168146">
    <property type="component" value="Unassembled WGS sequence"/>
</dbReference>
<evidence type="ECO:0000313" key="8">
    <source>
        <dbReference type="Proteomes" id="UP001168146"/>
    </source>
</evidence>
<dbReference type="GO" id="GO:0016491">
    <property type="term" value="F:oxidoreductase activity"/>
    <property type="evidence" value="ECO:0007669"/>
    <property type="project" value="UniProtKB-KW"/>
</dbReference>
<evidence type="ECO:0000256" key="1">
    <source>
        <dbReference type="ARBA" id="ARBA00022485"/>
    </source>
</evidence>
<sequence length="608" mass="66593">METFPVTGFLIEAESFDHYGGWVLDSQFELEMGSPYLLAHGNGKPVADATNTLVVGTPDAGPHHVWVYAKDWVPGHHPGRFTLAFNGVALNTEFGANDKDWTWQHGGTVVLEPGETELTLHDLTGFCGRCDAIFLSTDNIPPPGSVNEATRAWRRHLRGLPDDPVSEGNFDVIVVGGGVAGCAAALTAARLGDRVALVQDRPYLGGNASMEIGLSPRGIRGPLIEELAERHPNGDLIAKQLLDAEANATVFLEYTVYNTATVDSTILSVDARHARSGREIRLSAPTYIDCSGRCILGLLSGAETLYGRESQARCGESLAPTRGDNMHHGNTVFFRTRMADSPVTFPHVPWATEVAKDYANLGGQLRRPGVENGPGPSVTSPTHIPDPIVPRRMKIPATHFWEYGQWLNPYTQGEHIRDHLLRAIYGTLSNIKTMDPLTHANLEFDHVAFVAAQGQFRRYKGDYVLNEQDIRTHKPFPDAVVQNAGAFCLHYPGDRNYDFRLKHWTWDERDGKPYDIPFRCLYSVNIGNLMMAGKHLSATHIAGSNAKFMGNCGQHAIATAAAAHLCGKYGKAPRGVCREHMLELQNIVTGITGTERSSAGHRSLNARL</sequence>
<dbReference type="PANTHER" id="PTHR43498:SF1">
    <property type="entry name" value="COB--COM HETERODISULFIDE REDUCTASE IRON-SULFUR SUBUNIT A"/>
    <property type="match status" value="1"/>
</dbReference>
<keyword evidence="3" id="KW-0560">Oxidoreductase</keyword>
<keyword evidence="2" id="KW-0479">Metal-binding</keyword>
<accession>A0AAN6F398</accession>
<dbReference type="Pfam" id="PF12831">
    <property type="entry name" value="FAD_oxidored"/>
    <property type="match status" value="1"/>
</dbReference>
<dbReference type="GO" id="GO:0046872">
    <property type="term" value="F:metal ion binding"/>
    <property type="evidence" value="ECO:0007669"/>
    <property type="project" value="UniProtKB-KW"/>
</dbReference>
<keyword evidence="5" id="KW-0411">Iron-sulfur</keyword>
<evidence type="ECO:0008006" key="9">
    <source>
        <dbReference type="Google" id="ProtNLM"/>
    </source>
</evidence>
<evidence type="ECO:0000313" key="7">
    <source>
        <dbReference type="EMBL" id="KAK0301619.1"/>
    </source>
</evidence>
<dbReference type="Gene3D" id="3.50.50.60">
    <property type="entry name" value="FAD/NAD(P)-binding domain"/>
    <property type="match status" value="1"/>
</dbReference>
<dbReference type="AlphaFoldDB" id="A0AAN6F398"/>
<reference evidence="7" key="1">
    <citation type="submission" date="2021-12" db="EMBL/GenBank/DDBJ databases">
        <title>Black yeast isolated from Biological Soil Crust.</title>
        <authorList>
            <person name="Kurbessoian T."/>
        </authorList>
    </citation>
    <scope>NUCLEOTIDE SEQUENCE</scope>
    <source>
        <strain evidence="7">CCFEE 5208</strain>
    </source>
</reference>
<dbReference type="GO" id="GO:0051539">
    <property type="term" value="F:4 iron, 4 sulfur cluster binding"/>
    <property type="evidence" value="ECO:0007669"/>
    <property type="project" value="UniProtKB-KW"/>
</dbReference>
<dbReference type="SUPFAM" id="SSF51905">
    <property type="entry name" value="FAD/NAD(P)-binding domain"/>
    <property type="match status" value="2"/>
</dbReference>
<evidence type="ECO:0000256" key="6">
    <source>
        <dbReference type="SAM" id="MobiDB-lite"/>
    </source>
</evidence>
<dbReference type="EMBL" id="JASUXU010000336">
    <property type="protein sequence ID" value="KAK0301619.1"/>
    <property type="molecule type" value="Genomic_DNA"/>
</dbReference>
<dbReference type="PANTHER" id="PTHR43498">
    <property type="entry name" value="FERREDOXIN:COB-COM HETERODISULFIDE REDUCTASE SUBUNIT A"/>
    <property type="match status" value="1"/>
</dbReference>
<evidence type="ECO:0000256" key="5">
    <source>
        <dbReference type="ARBA" id="ARBA00023014"/>
    </source>
</evidence>
<comment type="caution">
    <text evidence="7">The sequence shown here is derived from an EMBL/GenBank/DDBJ whole genome shotgun (WGS) entry which is preliminary data.</text>
</comment>
<gene>
    <name evidence="7" type="ORF">LTR82_018208</name>
</gene>
<organism evidence="7 8">
    <name type="scientific">Friedmanniomyces endolithicus</name>
    <dbReference type="NCBI Taxonomy" id="329885"/>
    <lineage>
        <taxon>Eukaryota</taxon>
        <taxon>Fungi</taxon>
        <taxon>Dikarya</taxon>
        <taxon>Ascomycota</taxon>
        <taxon>Pezizomycotina</taxon>
        <taxon>Dothideomycetes</taxon>
        <taxon>Dothideomycetidae</taxon>
        <taxon>Mycosphaerellales</taxon>
        <taxon>Teratosphaeriaceae</taxon>
        <taxon>Friedmanniomyces</taxon>
    </lineage>
</organism>
<feature type="region of interest" description="Disordered" evidence="6">
    <location>
        <begin position="369"/>
        <end position="389"/>
    </location>
</feature>
<keyword evidence="1" id="KW-0004">4Fe-4S</keyword>
<keyword evidence="4" id="KW-0408">Iron</keyword>
<proteinExistence type="predicted"/>
<dbReference type="InterPro" id="IPR036188">
    <property type="entry name" value="FAD/NAD-bd_sf"/>
</dbReference>
<protein>
    <recommendedName>
        <fullName evidence="9">FAD dependent oxidoreductase domain-containing protein</fullName>
    </recommendedName>
</protein>
<name>A0AAN6F398_9PEZI</name>
<evidence type="ECO:0000256" key="2">
    <source>
        <dbReference type="ARBA" id="ARBA00022723"/>
    </source>
</evidence>
<dbReference type="InterPro" id="IPR039650">
    <property type="entry name" value="HdrA-like"/>
</dbReference>